<dbReference type="AlphaFoldDB" id="A0A846LNZ8"/>
<dbReference type="Proteomes" id="UP000648663">
    <property type="component" value="Unassembled WGS sequence"/>
</dbReference>
<evidence type="ECO:0000313" key="2">
    <source>
        <dbReference type="EMBL" id="GGL51937.1"/>
    </source>
</evidence>
<evidence type="ECO:0000256" key="1">
    <source>
        <dbReference type="SAM" id="MobiDB-lite"/>
    </source>
</evidence>
<accession>A0A846LNZ8</accession>
<reference evidence="2" key="1">
    <citation type="journal article" date="2014" name="Int. J. Syst. Evol. Microbiol.">
        <title>Complete genome of a new Firmicutes species belonging to the dominant human colonic microbiota ('Ruminococcus bicirculans') reveals two chromosomes and a selective capacity to utilize plant glucans.</title>
        <authorList>
            <consortium name="NISC Comparative Sequencing Program"/>
            <person name="Wegmann U."/>
            <person name="Louis P."/>
            <person name="Goesmann A."/>
            <person name="Henrissat B."/>
            <person name="Duncan S.H."/>
            <person name="Flint H.J."/>
        </authorList>
    </citation>
    <scope>NUCLEOTIDE SEQUENCE</scope>
    <source>
        <strain evidence="2">CGMCC 4.5581</strain>
    </source>
</reference>
<feature type="compositionally biased region" description="Low complexity" evidence="1">
    <location>
        <begin position="49"/>
        <end position="60"/>
    </location>
</feature>
<evidence type="ECO:0000313" key="5">
    <source>
        <dbReference type="Proteomes" id="UP000648663"/>
    </source>
</evidence>
<feature type="region of interest" description="Disordered" evidence="1">
    <location>
        <begin position="1"/>
        <end position="76"/>
    </location>
</feature>
<name>A0A846LNZ8_9ACTN</name>
<reference evidence="5" key="2">
    <citation type="journal article" date="2019" name="Int. J. Syst. Evol. Microbiol.">
        <title>The Global Catalogue of Microorganisms (GCM) 10K type strain sequencing project: providing services to taxonomists for standard genome sequencing and annotation.</title>
        <authorList>
            <consortium name="The Broad Institute Genomics Platform"/>
            <consortium name="The Broad Institute Genome Sequencing Center for Infectious Disease"/>
            <person name="Wu L."/>
            <person name="Ma J."/>
        </authorList>
    </citation>
    <scope>NUCLEOTIDE SEQUENCE [LARGE SCALE GENOMIC DNA]</scope>
    <source>
        <strain evidence="5">CGMCC 4.5581</strain>
    </source>
</reference>
<feature type="compositionally biased region" description="Low complexity" evidence="1">
    <location>
        <begin position="14"/>
        <end position="33"/>
    </location>
</feature>
<reference evidence="2" key="4">
    <citation type="submission" date="2024-05" db="EMBL/GenBank/DDBJ databases">
        <authorList>
            <person name="Sun Q."/>
            <person name="Zhou Y."/>
        </authorList>
    </citation>
    <scope>NUCLEOTIDE SEQUENCE</scope>
    <source>
        <strain evidence="2">CGMCC 4.5581</strain>
    </source>
</reference>
<reference evidence="3 4" key="3">
    <citation type="submission" date="2020-02" db="EMBL/GenBank/DDBJ databases">
        <title>Sequencing the genomes of 1000 actinobacteria strains.</title>
        <authorList>
            <person name="Klenk H.-P."/>
        </authorList>
    </citation>
    <scope>NUCLEOTIDE SEQUENCE [LARGE SCALE GENOMIC DNA]</scope>
    <source>
        <strain evidence="3 4">DSM 45201</strain>
    </source>
</reference>
<comment type="caution">
    <text evidence="3">The sequence shown here is derived from an EMBL/GenBank/DDBJ whole genome shotgun (WGS) entry which is preliminary data.</text>
</comment>
<evidence type="ECO:0000313" key="4">
    <source>
        <dbReference type="Proteomes" id="UP000552836"/>
    </source>
</evidence>
<dbReference type="EMBL" id="JAAMPA010000001">
    <property type="protein sequence ID" value="NIH67088.1"/>
    <property type="molecule type" value="Genomic_DNA"/>
</dbReference>
<sequence length="76" mass="7500">MSMNAPLDPFPSNPDDGIPAADPGAGAPQTADGFGVEGEEPAAPEQGSADAEAAPPTDTAFRTPDPDDVGRGPVTP</sequence>
<dbReference type="Proteomes" id="UP000552836">
    <property type="component" value="Unassembled WGS sequence"/>
</dbReference>
<evidence type="ECO:0000313" key="3">
    <source>
        <dbReference type="EMBL" id="NIH67088.1"/>
    </source>
</evidence>
<protein>
    <submittedName>
        <fullName evidence="3">Uncharacterized protein</fullName>
    </submittedName>
</protein>
<dbReference type="RefSeq" id="WP_166754565.1">
    <property type="nucleotide sequence ID" value="NZ_BAABJU010000001.1"/>
</dbReference>
<dbReference type="EMBL" id="BMMI01000001">
    <property type="protein sequence ID" value="GGL51937.1"/>
    <property type="molecule type" value="Genomic_DNA"/>
</dbReference>
<proteinExistence type="predicted"/>
<organism evidence="3 4">
    <name type="scientific">Modestobacter marinus</name>
    <dbReference type="NCBI Taxonomy" id="477641"/>
    <lineage>
        <taxon>Bacteria</taxon>
        <taxon>Bacillati</taxon>
        <taxon>Actinomycetota</taxon>
        <taxon>Actinomycetes</taxon>
        <taxon>Geodermatophilales</taxon>
        <taxon>Geodermatophilaceae</taxon>
        <taxon>Modestobacter</taxon>
    </lineage>
</organism>
<keyword evidence="5" id="KW-1185">Reference proteome</keyword>
<gene>
    <name evidence="3" type="ORF">FB380_001534</name>
    <name evidence="2" type="ORF">GCM10011589_05060</name>
</gene>